<protein>
    <submittedName>
        <fullName evidence="2">C2H2-type domain-containing protein</fullName>
    </submittedName>
</protein>
<dbReference type="WBParaSite" id="ES5_v2.g7624.t1">
    <property type="protein sequence ID" value="ES5_v2.g7624.t1"/>
    <property type="gene ID" value="ES5_v2.g7624"/>
</dbReference>
<evidence type="ECO:0000313" key="2">
    <source>
        <dbReference type="WBParaSite" id="ES5_v2.g7624.t1"/>
    </source>
</evidence>
<organism evidence="1 2">
    <name type="scientific">Panagrolaimus sp. ES5</name>
    <dbReference type="NCBI Taxonomy" id="591445"/>
    <lineage>
        <taxon>Eukaryota</taxon>
        <taxon>Metazoa</taxon>
        <taxon>Ecdysozoa</taxon>
        <taxon>Nematoda</taxon>
        <taxon>Chromadorea</taxon>
        <taxon>Rhabditida</taxon>
        <taxon>Tylenchina</taxon>
        <taxon>Panagrolaimomorpha</taxon>
        <taxon>Panagrolaimoidea</taxon>
        <taxon>Panagrolaimidae</taxon>
        <taxon>Panagrolaimus</taxon>
    </lineage>
</organism>
<proteinExistence type="predicted"/>
<accession>A0AC34GSF5</accession>
<name>A0AC34GSF5_9BILA</name>
<reference evidence="2" key="1">
    <citation type="submission" date="2022-11" db="UniProtKB">
        <authorList>
            <consortium name="WormBaseParasite"/>
        </authorList>
    </citation>
    <scope>IDENTIFICATION</scope>
</reference>
<evidence type="ECO:0000313" key="1">
    <source>
        <dbReference type="Proteomes" id="UP000887579"/>
    </source>
</evidence>
<dbReference type="Proteomes" id="UP000887579">
    <property type="component" value="Unplaced"/>
</dbReference>
<sequence length="588" mass="65157">MNKISDETMHAIVKVASKAEIIKLHQLLITEGFTDILFVKNFSSNNLTSSNEITISDDSKVVVPKRKPGGRKRLARERLGNESDEIGTPNTTENDTIESQNNLTAAVIAALSSITKGGNTTTNSSSNDEDGEQPASSSSTNSLAPSSEDATTIASPIPFVARPRGSRMQVSDDPSIYAACKLCSNKIMSSRLSNLTNHVRRHASLKQYQCCHCAYSHNEMAKVRLHMQHNHQDYESSPIDAMCREMQQQWANLMEQCFPGHAKRFAHNNSFVAAAAVAASSIEDVPTQVKTPDILEISREETPKPEPEIKFDISEMYRPVSPSEIFCCSQCGEFVQSAKLMTHLVDTHPTDCHSFACSECDYIVNAPWKVTLHIRDAHNDDGVAVMTPVGVNYVVCVPLFFPDFAQRRGYTLEDEILRHEFVNKFSTQLNRDLNALKAIQCEFCFKLFTSDQNISKLLDHAAIHFGIKHYSCPECKYHSSEISVVYSHIDKRHPNCASKFPIDSSINENIPAWHKLSCLCFPTLSDAFIEMSRIKSKSKIRRRGGGANSSNGSNNLGGGDSESYLDEGSSSSSSSQKKKQQRNSTLAV</sequence>